<evidence type="ECO:0000313" key="2">
    <source>
        <dbReference type="WBParaSite" id="ES5_v2.g22495.t1"/>
    </source>
</evidence>
<name>A0AC34FZK7_9BILA</name>
<reference evidence="2" key="1">
    <citation type="submission" date="2022-11" db="UniProtKB">
        <authorList>
            <consortium name="WormBaseParasite"/>
        </authorList>
    </citation>
    <scope>IDENTIFICATION</scope>
</reference>
<accession>A0AC34FZK7</accession>
<evidence type="ECO:0000313" key="1">
    <source>
        <dbReference type="Proteomes" id="UP000887579"/>
    </source>
</evidence>
<sequence>MLNFFGGNKDPNDFGVGVIGLQGTGRTHLIDKLTTNIFPKSSKKLSFHEIDYPDKGFGRTDQTAYNNYIGKMKKQHNLSLILLVVPGSFRDKEAVLVFASKYHALSVAVVMTKFDDSLRNINQETKQFTSTEKAEYKAKEQSYVIQTLLQYKNDANIHVFHVSIPCFSMPLKDKWKPFYQDEKMLCDFVTNCVDGNPNMPLQYHSPTHQCINNSAISPDLPDSYDIALVGVTNSGLIVARKALQKMFENISIQKLEYSHENAKFIVG</sequence>
<protein>
    <submittedName>
        <fullName evidence="2">G domain-containing protein</fullName>
    </submittedName>
</protein>
<organism evidence="1 2">
    <name type="scientific">Panagrolaimus sp. ES5</name>
    <dbReference type="NCBI Taxonomy" id="591445"/>
    <lineage>
        <taxon>Eukaryota</taxon>
        <taxon>Metazoa</taxon>
        <taxon>Ecdysozoa</taxon>
        <taxon>Nematoda</taxon>
        <taxon>Chromadorea</taxon>
        <taxon>Rhabditida</taxon>
        <taxon>Tylenchina</taxon>
        <taxon>Panagrolaimomorpha</taxon>
        <taxon>Panagrolaimoidea</taxon>
        <taxon>Panagrolaimidae</taxon>
        <taxon>Panagrolaimus</taxon>
    </lineage>
</organism>
<dbReference type="Proteomes" id="UP000887579">
    <property type="component" value="Unplaced"/>
</dbReference>
<proteinExistence type="predicted"/>
<dbReference type="WBParaSite" id="ES5_v2.g22495.t1">
    <property type="protein sequence ID" value="ES5_v2.g22495.t1"/>
    <property type="gene ID" value="ES5_v2.g22495"/>
</dbReference>